<dbReference type="SUPFAM" id="SSF55781">
    <property type="entry name" value="GAF domain-like"/>
    <property type="match status" value="1"/>
</dbReference>
<name>A0ABU3KQ24_9BURK</name>
<dbReference type="PANTHER" id="PTHR45138:SF9">
    <property type="entry name" value="DIGUANYLATE CYCLASE DGCM-RELATED"/>
    <property type="match status" value="1"/>
</dbReference>
<dbReference type="InterPro" id="IPR029016">
    <property type="entry name" value="GAF-like_dom_sf"/>
</dbReference>
<comment type="caution">
    <text evidence="4">The sequence shown here is derived from an EMBL/GenBank/DDBJ whole genome shotgun (WGS) entry which is preliminary data.</text>
</comment>
<dbReference type="InterPro" id="IPR003018">
    <property type="entry name" value="GAF"/>
</dbReference>
<keyword evidence="4" id="KW-0548">Nucleotidyltransferase</keyword>
<sequence length="350" mass="38459">MSRTLDVSAERSAIAEAIISSAADLIQSGGELSVVAAFCETLCQASEHILLAWTWFGHPDSLLVFPQVYAGVAHNFAKDLKVVRTPLTEQGPAFSVLRGQQIKSFVIEADSPFPPWREAATVYGIVNSLAVPLSSPDGKEVGLFVVYTGTPHYFEDMDVGLFKALGKLFSSVMSSSAEVKTLKTTVFTDSLTGAMNRHAMPGIERRMERQSDNDPTSFVMLIDIDHFKHVNDTYGHAVGDVVLQKTAQLMRNTLRKDDDLIRWGGEEFVVCLAHTSREKAMIVAEKLRVAVEANREPLSVTISVGVAAVMPHRPLTESIMEADRAVYLAKHSGRNCIRNDLDTQQVPKQD</sequence>
<dbReference type="InterPro" id="IPR029787">
    <property type="entry name" value="Nucleotide_cyclase"/>
</dbReference>
<dbReference type="CDD" id="cd01949">
    <property type="entry name" value="GGDEF"/>
    <property type="match status" value="1"/>
</dbReference>
<reference evidence="4 5" key="1">
    <citation type="submission" date="2023-08" db="EMBL/GenBank/DDBJ databases">
        <title>Rhodoferax potami sp. nov. and Rhodoferax mekongensis sp. nov., isolated from the Mekong River in Thailand.</title>
        <authorList>
            <person name="Kitikhun S."/>
            <person name="Charoenyingcharoen P."/>
            <person name="Siriarchawattana P."/>
            <person name="Likhitrattanapisal S."/>
            <person name="Nilsakha T."/>
            <person name="Chanpet A."/>
            <person name="Rattanawaree P."/>
            <person name="Ingsriswang S."/>
        </authorList>
    </citation>
    <scope>NUCLEOTIDE SEQUENCE [LARGE SCALE GENOMIC DNA]</scope>
    <source>
        <strain evidence="4 5">TBRC 17660</strain>
    </source>
</reference>
<dbReference type="SUPFAM" id="SSF55073">
    <property type="entry name" value="Nucleotide cyclase"/>
    <property type="match status" value="1"/>
</dbReference>
<protein>
    <recommendedName>
        <fullName evidence="1">diguanylate cyclase</fullName>
        <ecNumber evidence="1">2.7.7.65</ecNumber>
    </recommendedName>
</protein>
<gene>
    <name evidence="4" type="ORF">RAE19_14480</name>
</gene>
<dbReference type="Gene3D" id="3.30.70.270">
    <property type="match status" value="1"/>
</dbReference>
<dbReference type="RefSeq" id="WP_313875548.1">
    <property type="nucleotide sequence ID" value="NZ_JAVBIK010000001.1"/>
</dbReference>
<comment type="catalytic activity">
    <reaction evidence="2">
        <text>2 GTP = 3',3'-c-di-GMP + 2 diphosphate</text>
        <dbReference type="Rhea" id="RHEA:24898"/>
        <dbReference type="ChEBI" id="CHEBI:33019"/>
        <dbReference type="ChEBI" id="CHEBI:37565"/>
        <dbReference type="ChEBI" id="CHEBI:58805"/>
        <dbReference type="EC" id="2.7.7.65"/>
    </reaction>
</comment>
<proteinExistence type="predicted"/>
<organism evidence="4 5">
    <name type="scientific">Rhodoferax potami</name>
    <dbReference type="NCBI Taxonomy" id="3068338"/>
    <lineage>
        <taxon>Bacteria</taxon>
        <taxon>Pseudomonadati</taxon>
        <taxon>Pseudomonadota</taxon>
        <taxon>Betaproteobacteria</taxon>
        <taxon>Burkholderiales</taxon>
        <taxon>Comamonadaceae</taxon>
        <taxon>Rhodoferax</taxon>
    </lineage>
</organism>
<feature type="domain" description="GGDEF" evidence="3">
    <location>
        <begin position="215"/>
        <end position="342"/>
    </location>
</feature>
<keyword evidence="5" id="KW-1185">Reference proteome</keyword>
<keyword evidence="4" id="KW-0808">Transferase</keyword>
<dbReference type="Pfam" id="PF13185">
    <property type="entry name" value="GAF_2"/>
    <property type="match status" value="1"/>
</dbReference>
<evidence type="ECO:0000259" key="3">
    <source>
        <dbReference type="PROSITE" id="PS50887"/>
    </source>
</evidence>
<dbReference type="GO" id="GO:0052621">
    <property type="term" value="F:diguanylate cyclase activity"/>
    <property type="evidence" value="ECO:0007669"/>
    <property type="project" value="UniProtKB-EC"/>
</dbReference>
<dbReference type="Gene3D" id="3.30.450.40">
    <property type="match status" value="1"/>
</dbReference>
<dbReference type="Proteomes" id="UP001321700">
    <property type="component" value="Unassembled WGS sequence"/>
</dbReference>
<dbReference type="EMBL" id="JAVBIK010000001">
    <property type="protein sequence ID" value="MDT7519900.1"/>
    <property type="molecule type" value="Genomic_DNA"/>
</dbReference>
<dbReference type="InterPro" id="IPR043128">
    <property type="entry name" value="Rev_trsase/Diguanyl_cyclase"/>
</dbReference>
<dbReference type="PANTHER" id="PTHR45138">
    <property type="entry name" value="REGULATORY COMPONENTS OF SENSORY TRANSDUCTION SYSTEM"/>
    <property type="match status" value="1"/>
</dbReference>
<dbReference type="NCBIfam" id="TIGR00254">
    <property type="entry name" value="GGDEF"/>
    <property type="match status" value="1"/>
</dbReference>
<dbReference type="SMART" id="SM00267">
    <property type="entry name" value="GGDEF"/>
    <property type="match status" value="1"/>
</dbReference>
<evidence type="ECO:0000313" key="4">
    <source>
        <dbReference type="EMBL" id="MDT7519900.1"/>
    </source>
</evidence>
<dbReference type="InterPro" id="IPR000160">
    <property type="entry name" value="GGDEF_dom"/>
</dbReference>
<evidence type="ECO:0000256" key="1">
    <source>
        <dbReference type="ARBA" id="ARBA00012528"/>
    </source>
</evidence>
<dbReference type="InterPro" id="IPR050469">
    <property type="entry name" value="Diguanylate_Cyclase"/>
</dbReference>
<evidence type="ECO:0000313" key="5">
    <source>
        <dbReference type="Proteomes" id="UP001321700"/>
    </source>
</evidence>
<dbReference type="EC" id="2.7.7.65" evidence="1"/>
<accession>A0ABU3KQ24</accession>
<dbReference type="Pfam" id="PF00990">
    <property type="entry name" value="GGDEF"/>
    <property type="match status" value="1"/>
</dbReference>
<evidence type="ECO:0000256" key="2">
    <source>
        <dbReference type="ARBA" id="ARBA00034247"/>
    </source>
</evidence>
<dbReference type="PROSITE" id="PS50887">
    <property type="entry name" value="GGDEF"/>
    <property type="match status" value="1"/>
</dbReference>